<organism evidence="3 4">
    <name type="scientific">Seminavis robusta</name>
    <dbReference type="NCBI Taxonomy" id="568900"/>
    <lineage>
        <taxon>Eukaryota</taxon>
        <taxon>Sar</taxon>
        <taxon>Stramenopiles</taxon>
        <taxon>Ochrophyta</taxon>
        <taxon>Bacillariophyta</taxon>
        <taxon>Bacillariophyceae</taxon>
        <taxon>Bacillariophycidae</taxon>
        <taxon>Naviculales</taxon>
        <taxon>Naviculaceae</taxon>
        <taxon>Seminavis</taxon>
    </lineage>
</organism>
<feature type="domain" description="CRAL-TRIO" evidence="2">
    <location>
        <begin position="178"/>
        <end position="323"/>
    </location>
</feature>
<name>A0A9N8DMU3_9STRA</name>
<dbReference type="Pfam" id="PF00650">
    <property type="entry name" value="CRAL_TRIO"/>
    <property type="match status" value="1"/>
</dbReference>
<feature type="region of interest" description="Disordered" evidence="1">
    <location>
        <begin position="25"/>
        <end position="46"/>
    </location>
</feature>
<evidence type="ECO:0000313" key="4">
    <source>
        <dbReference type="Proteomes" id="UP001153069"/>
    </source>
</evidence>
<evidence type="ECO:0000256" key="1">
    <source>
        <dbReference type="SAM" id="MobiDB-lite"/>
    </source>
</evidence>
<dbReference type="SUPFAM" id="SSF52087">
    <property type="entry name" value="CRAL/TRIO domain"/>
    <property type="match status" value="1"/>
</dbReference>
<sequence>MVGVICRRRSSGTLGSHGAVIHWQPTSGHGASSSSSSSDDVCKPQLTSMETGSLDGDISILHEEFPTLSEQDCARFREYTLENGGTEDILIEKLKNYVQFRKMYHLDSQESFGVNCSDEEDWEWASNVAIHAARTCKEDLIPGLVGLAKFEDRLCNLDKLPRMCFMHKNKDGSHAACKDGLPFIQYLAARLDLKNASGDVYALAMTLYLERKSRKVDLDGTGKGMVLMIDSRRGAGWPNHLIFAIVSYLKILTSAFVQVHPGRSAKFIIYPVPYALSYVVKVFKRWLPPAFAENVILLNGSDGIKDPAPKKLVKYVDEDILEKMEETRFLNYNK</sequence>
<proteinExistence type="predicted"/>
<dbReference type="Proteomes" id="UP001153069">
    <property type="component" value="Unassembled WGS sequence"/>
</dbReference>
<evidence type="ECO:0000259" key="2">
    <source>
        <dbReference type="PROSITE" id="PS50191"/>
    </source>
</evidence>
<dbReference type="InterPro" id="IPR001251">
    <property type="entry name" value="CRAL-TRIO_dom"/>
</dbReference>
<dbReference type="InterPro" id="IPR036865">
    <property type="entry name" value="CRAL-TRIO_dom_sf"/>
</dbReference>
<dbReference type="CDD" id="cd00170">
    <property type="entry name" value="SEC14"/>
    <property type="match status" value="1"/>
</dbReference>
<accession>A0A9N8DMU3</accession>
<keyword evidence="4" id="KW-1185">Reference proteome</keyword>
<protein>
    <recommendedName>
        <fullName evidence="2">CRAL-TRIO domain-containing protein</fullName>
    </recommendedName>
</protein>
<reference evidence="3" key="1">
    <citation type="submission" date="2020-06" db="EMBL/GenBank/DDBJ databases">
        <authorList>
            <consortium name="Plant Systems Biology data submission"/>
        </authorList>
    </citation>
    <scope>NUCLEOTIDE SEQUENCE</scope>
    <source>
        <strain evidence="3">D6</strain>
    </source>
</reference>
<gene>
    <name evidence="3" type="ORF">SEMRO_142_G066310.1</name>
</gene>
<dbReference type="EMBL" id="CAICTM010000141">
    <property type="protein sequence ID" value="CAB9502654.1"/>
    <property type="molecule type" value="Genomic_DNA"/>
</dbReference>
<dbReference type="PROSITE" id="PS50191">
    <property type="entry name" value="CRAL_TRIO"/>
    <property type="match status" value="1"/>
</dbReference>
<comment type="caution">
    <text evidence="3">The sequence shown here is derived from an EMBL/GenBank/DDBJ whole genome shotgun (WGS) entry which is preliminary data.</text>
</comment>
<dbReference type="AlphaFoldDB" id="A0A9N8DMU3"/>
<evidence type="ECO:0000313" key="3">
    <source>
        <dbReference type="EMBL" id="CAB9502654.1"/>
    </source>
</evidence>
<dbReference type="Gene3D" id="3.40.525.10">
    <property type="entry name" value="CRAL-TRIO lipid binding domain"/>
    <property type="match status" value="1"/>
</dbReference>
<dbReference type="OrthoDB" id="412090at2759"/>